<protein>
    <submittedName>
        <fullName evidence="2">SDR family oxidoreductase</fullName>
    </submittedName>
</protein>
<dbReference type="Gene3D" id="3.40.50.720">
    <property type="entry name" value="NAD(P)-binding Rossmann-like Domain"/>
    <property type="match status" value="1"/>
</dbReference>
<accession>A0A6M0RGZ2</accession>
<comment type="caution">
    <text evidence="2">The sequence shown here is derived from an EMBL/GenBank/DDBJ whole genome shotgun (WGS) entry which is preliminary data.</text>
</comment>
<evidence type="ECO:0000259" key="1">
    <source>
        <dbReference type="Pfam" id="PF13460"/>
    </source>
</evidence>
<proteinExistence type="predicted"/>
<keyword evidence="3" id="KW-1185">Reference proteome</keyword>
<dbReference type="RefSeq" id="WP_163697406.1">
    <property type="nucleotide sequence ID" value="NZ_QXHD01000004.1"/>
</dbReference>
<feature type="domain" description="NAD(P)-binding" evidence="1">
    <location>
        <begin position="8"/>
        <end position="240"/>
    </location>
</feature>
<reference evidence="2 3" key="1">
    <citation type="journal article" date="2020" name="Microb. Ecol.">
        <title>Ecogenomics of the Marine Benthic Filamentous Cyanobacterium Adonisia.</title>
        <authorList>
            <person name="Walter J.M."/>
            <person name="Coutinho F.H."/>
            <person name="Leomil L."/>
            <person name="Hargreaves P.I."/>
            <person name="Campeao M.E."/>
            <person name="Vieira V.V."/>
            <person name="Silva B.S."/>
            <person name="Fistarol G.O."/>
            <person name="Salomon P.S."/>
            <person name="Sawabe T."/>
            <person name="Mino S."/>
            <person name="Hosokawa M."/>
            <person name="Miyashita H."/>
            <person name="Maruyama F."/>
            <person name="van Verk M.C."/>
            <person name="Dutilh B.E."/>
            <person name="Thompson C.C."/>
            <person name="Thompson F.L."/>
        </authorList>
    </citation>
    <scope>NUCLEOTIDE SEQUENCE [LARGE SCALE GENOMIC DNA]</scope>
    <source>
        <strain evidence="2 3">CCMR0081</strain>
    </source>
</reference>
<dbReference type="EMBL" id="QXHD01000004">
    <property type="protein sequence ID" value="NEZ55518.1"/>
    <property type="molecule type" value="Genomic_DNA"/>
</dbReference>
<dbReference type="CDD" id="cd05243">
    <property type="entry name" value="SDR_a5"/>
    <property type="match status" value="1"/>
</dbReference>
<dbReference type="PANTHER" id="PTHR15020">
    <property type="entry name" value="FLAVIN REDUCTASE-RELATED"/>
    <property type="match status" value="1"/>
</dbReference>
<dbReference type="InterPro" id="IPR036291">
    <property type="entry name" value="NAD(P)-bd_dom_sf"/>
</dbReference>
<gene>
    <name evidence="2" type="ORF">DXZ20_07490</name>
</gene>
<evidence type="ECO:0000313" key="3">
    <source>
        <dbReference type="Proteomes" id="UP000481033"/>
    </source>
</evidence>
<dbReference type="Proteomes" id="UP000481033">
    <property type="component" value="Unassembled WGS sequence"/>
</dbReference>
<sequence>MQRILVTGATGGVGQLAVAYALGQGYEVRALTRNVVKARSLFGDRVDLVQADLRLLDTLTAALDRIDAILCCSGTTAFPSDKWQVDLPAQPLEQFLAWGRIFLDTDYRQRHTKNSPAIADGQGVQNLIEVAKKSAVQRFVLVSSLGVERKEEFPFSLLNTYGVLDAKTAAEAALRGSSCRYTIIRPGRLIDGPYTSYDLNTLIKASTGGKQGVVLGVGDRLLGQTSRKDVAAVCVECLQHLVTEQQTFEIINQGPRPPAIEWSQLFAAIT</sequence>
<dbReference type="AlphaFoldDB" id="A0A6M0RGZ2"/>
<dbReference type="PANTHER" id="PTHR15020:SF50">
    <property type="entry name" value="UPF0659 PROTEIN YMR090W"/>
    <property type="match status" value="1"/>
</dbReference>
<dbReference type="InterPro" id="IPR016040">
    <property type="entry name" value="NAD(P)-bd_dom"/>
</dbReference>
<name>A0A6M0RGZ2_9CYAN</name>
<organism evidence="2 3">
    <name type="scientific">Adonisia turfae CCMR0081</name>
    <dbReference type="NCBI Taxonomy" id="2292702"/>
    <lineage>
        <taxon>Bacteria</taxon>
        <taxon>Bacillati</taxon>
        <taxon>Cyanobacteriota</taxon>
        <taxon>Adonisia</taxon>
        <taxon>Adonisia turfae</taxon>
    </lineage>
</organism>
<dbReference type="SUPFAM" id="SSF51735">
    <property type="entry name" value="NAD(P)-binding Rossmann-fold domains"/>
    <property type="match status" value="1"/>
</dbReference>
<evidence type="ECO:0000313" key="2">
    <source>
        <dbReference type="EMBL" id="NEZ55518.1"/>
    </source>
</evidence>
<dbReference type="Pfam" id="PF13460">
    <property type="entry name" value="NAD_binding_10"/>
    <property type="match status" value="1"/>
</dbReference>